<organism evidence="2 3">
    <name type="scientific">Micromonospora purpureochromogenes</name>
    <dbReference type="NCBI Taxonomy" id="47872"/>
    <lineage>
        <taxon>Bacteria</taxon>
        <taxon>Bacillati</taxon>
        <taxon>Actinomycetota</taxon>
        <taxon>Actinomycetes</taxon>
        <taxon>Micromonosporales</taxon>
        <taxon>Micromonosporaceae</taxon>
        <taxon>Micromonospora</taxon>
    </lineage>
</organism>
<dbReference type="SUPFAM" id="SSF55729">
    <property type="entry name" value="Acyl-CoA N-acyltransferases (Nat)"/>
    <property type="match status" value="1"/>
</dbReference>
<gene>
    <name evidence="2" type="ORF">GA0074696_4095</name>
</gene>
<evidence type="ECO:0000313" key="2">
    <source>
        <dbReference type="EMBL" id="SCF28599.1"/>
    </source>
</evidence>
<dbReference type="Gene3D" id="3.40.630.30">
    <property type="match status" value="1"/>
</dbReference>
<dbReference type="AlphaFoldDB" id="A0A1C4Z6H5"/>
<dbReference type="EMBL" id="LT607410">
    <property type="protein sequence ID" value="SCF28599.1"/>
    <property type="molecule type" value="Genomic_DNA"/>
</dbReference>
<dbReference type="Proteomes" id="UP000198228">
    <property type="component" value="Chromosome I"/>
</dbReference>
<evidence type="ECO:0000259" key="1">
    <source>
        <dbReference type="PROSITE" id="PS51186"/>
    </source>
</evidence>
<keyword evidence="2" id="KW-0808">Transferase</keyword>
<sequence>MTELLEAEDFGAHARECSQALDGGYTLNGCWLVAVAEAGTAVVGVVHADLTIDYGDLLFNRGVKPPHTYVSAIVVDRDRRLRGIGRRLLGGITAAAAEANAGFLVLVPQDGDGANNDPAAFFEACGLVALEAHTEGVPTRYGASTADMLRLWTSTPSL</sequence>
<feature type="domain" description="N-acetyltransferase" evidence="1">
    <location>
        <begin position="1"/>
        <end position="153"/>
    </location>
</feature>
<dbReference type="GO" id="GO:0016747">
    <property type="term" value="F:acyltransferase activity, transferring groups other than amino-acyl groups"/>
    <property type="evidence" value="ECO:0007669"/>
    <property type="project" value="InterPro"/>
</dbReference>
<reference evidence="2 3" key="1">
    <citation type="submission" date="2016-06" db="EMBL/GenBank/DDBJ databases">
        <authorList>
            <person name="Kjaerup R.B."/>
            <person name="Dalgaard T.S."/>
            <person name="Juul-Madsen H.R."/>
        </authorList>
    </citation>
    <scope>NUCLEOTIDE SEQUENCE [LARGE SCALE GENOMIC DNA]</scope>
    <source>
        <strain evidence="2 3">DSM 43821</strain>
    </source>
</reference>
<name>A0A1C4Z6H5_9ACTN</name>
<dbReference type="InterPro" id="IPR000182">
    <property type="entry name" value="GNAT_dom"/>
</dbReference>
<evidence type="ECO:0000313" key="3">
    <source>
        <dbReference type="Proteomes" id="UP000198228"/>
    </source>
</evidence>
<dbReference type="PROSITE" id="PS51186">
    <property type="entry name" value="GNAT"/>
    <property type="match status" value="1"/>
</dbReference>
<dbReference type="Pfam" id="PF00583">
    <property type="entry name" value="Acetyltransf_1"/>
    <property type="match status" value="1"/>
</dbReference>
<proteinExistence type="predicted"/>
<protein>
    <submittedName>
        <fullName evidence="2">Acetyltransferase (GNAT) family protein</fullName>
    </submittedName>
</protein>
<dbReference type="InterPro" id="IPR016181">
    <property type="entry name" value="Acyl_CoA_acyltransferase"/>
</dbReference>
<accession>A0A1C4Z6H5</accession>